<proteinExistence type="predicted"/>
<dbReference type="EMBL" id="JAYMGO010000007">
    <property type="protein sequence ID" value="KAL1271296.1"/>
    <property type="molecule type" value="Genomic_DNA"/>
</dbReference>
<name>A0ABR3N1P1_9TELE</name>
<protein>
    <recommendedName>
        <fullName evidence="4">Transposase</fullName>
    </recommendedName>
</protein>
<evidence type="ECO:0000313" key="2">
    <source>
        <dbReference type="EMBL" id="KAL1271296.1"/>
    </source>
</evidence>
<dbReference type="EMBL" id="JAYMGO010000007">
    <property type="protein sequence ID" value="KAL1270809.1"/>
    <property type="molecule type" value="Genomic_DNA"/>
</dbReference>
<reference evidence="1 3" key="1">
    <citation type="submission" date="2023-09" db="EMBL/GenBank/DDBJ databases">
        <authorList>
            <person name="Wang M."/>
        </authorList>
    </citation>
    <scope>NUCLEOTIDE SEQUENCE [LARGE SCALE GENOMIC DNA]</scope>
    <source>
        <strain evidence="1">GT-2023</strain>
        <tissue evidence="1">Liver</tissue>
    </source>
</reference>
<comment type="caution">
    <text evidence="1">The sequence shown here is derived from an EMBL/GenBank/DDBJ whole genome shotgun (WGS) entry which is preliminary data.</text>
</comment>
<evidence type="ECO:0000313" key="3">
    <source>
        <dbReference type="Proteomes" id="UP001558613"/>
    </source>
</evidence>
<evidence type="ECO:0000313" key="1">
    <source>
        <dbReference type="EMBL" id="KAL1270809.1"/>
    </source>
</evidence>
<dbReference type="InterPro" id="IPR009057">
    <property type="entry name" value="Homeodomain-like_sf"/>
</dbReference>
<sequence>MWDSYSNKCFYFCRTQRRPPGGGRLRLLSEEQERELVNMVIANNVIRLREIQRRVIEDDHHFRGINAISLSTIDRILRKNQFRMKQVYRVPFERNSDRVKNQRVEYVQV</sequence>
<dbReference type="Proteomes" id="UP001558613">
    <property type="component" value="Unassembled WGS sequence"/>
</dbReference>
<evidence type="ECO:0008006" key="4">
    <source>
        <dbReference type="Google" id="ProtNLM"/>
    </source>
</evidence>
<accession>A0ABR3N1P1</accession>
<organism evidence="1 3">
    <name type="scientific">Cirrhinus molitorella</name>
    <name type="common">mud carp</name>
    <dbReference type="NCBI Taxonomy" id="172907"/>
    <lineage>
        <taxon>Eukaryota</taxon>
        <taxon>Metazoa</taxon>
        <taxon>Chordata</taxon>
        <taxon>Craniata</taxon>
        <taxon>Vertebrata</taxon>
        <taxon>Euteleostomi</taxon>
        <taxon>Actinopterygii</taxon>
        <taxon>Neopterygii</taxon>
        <taxon>Teleostei</taxon>
        <taxon>Ostariophysi</taxon>
        <taxon>Cypriniformes</taxon>
        <taxon>Cyprinidae</taxon>
        <taxon>Labeoninae</taxon>
        <taxon>Labeonini</taxon>
        <taxon>Cirrhinus</taxon>
    </lineage>
</organism>
<keyword evidence="3" id="KW-1185">Reference proteome</keyword>
<gene>
    <name evidence="1" type="ORF">QQF64_029825</name>
    <name evidence="2" type="ORF">QQF64_030312</name>
</gene>
<dbReference type="SUPFAM" id="SSF46689">
    <property type="entry name" value="Homeodomain-like"/>
    <property type="match status" value="1"/>
</dbReference>